<accession>A0A8H2XN43</accession>
<keyword evidence="2" id="KW-0472">Membrane</keyword>
<evidence type="ECO:0000313" key="4">
    <source>
        <dbReference type="EMBL" id="CAE6429218.1"/>
    </source>
</evidence>
<dbReference type="AlphaFoldDB" id="A0A8H2XN43"/>
<feature type="compositionally biased region" description="Acidic residues" evidence="1">
    <location>
        <begin position="231"/>
        <end position="243"/>
    </location>
</feature>
<feature type="transmembrane region" description="Helical" evidence="2">
    <location>
        <begin position="6"/>
        <end position="26"/>
    </location>
</feature>
<dbReference type="InterPro" id="IPR052971">
    <property type="entry name" value="TRP_calcium_channel"/>
</dbReference>
<feature type="compositionally biased region" description="Basic and acidic residues" evidence="1">
    <location>
        <begin position="247"/>
        <end position="258"/>
    </location>
</feature>
<reference evidence="4" key="1">
    <citation type="submission" date="2021-01" db="EMBL/GenBank/DDBJ databases">
        <authorList>
            <person name="Kaushik A."/>
        </authorList>
    </citation>
    <scope>NUCLEOTIDE SEQUENCE</scope>
    <source>
        <strain evidence="4">AG1-1B</strain>
    </source>
</reference>
<dbReference type="Proteomes" id="UP000663826">
    <property type="component" value="Unassembled WGS sequence"/>
</dbReference>
<keyword evidence="2" id="KW-0812">Transmembrane</keyword>
<evidence type="ECO:0000256" key="1">
    <source>
        <dbReference type="SAM" id="MobiDB-lite"/>
    </source>
</evidence>
<evidence type="ECO:0000313" key="5">
    <source>
        <dbReference type="Proteomes" id="UP000663826"/>
    </source>
</evidence>
<proteinExistence type="predicted"/>
<name>A0A8H2XN43_9AGAM</name>
<keyword evidence="2" id="KW-1133">Transmembrane helix</keyword>
<dbReference type="PANTHER" id="PTHR35859:SF1">
    <property type="entry name" value="NONSELECTIVE CATION CHANNEL PROTEIN"/>
    <property type="match status" value="1"/>
</dbReference>
<dbReference type="PANTHER" id="PTHR35859">
    <property type="entry name" value="NONSELECTIVE CATION CHANNEL PROTEIN"/>
    <property type="match status" value="1"/>
</dbReference>
<sequence>MIAEFFVFIMLAAVCFSGLLFTLWTLSRGSATWNLGKIAWLMTQVWFGNTFLSFTVAESFHPIFGPILMVMFAALSNTLLITIMISILSNTFARINEHASEEYLYQFAISTIEGVKSDALFSYQPPFNILALLFLYPLSACLSPRQLHTVNVLLIRITSFPQLIVIGIYERYFAAGSRFIATTKAAGSSMFDSVSRQFRFFESFMGTSRDDVMGAIFEIDVPPSVTNAFSTDDDREPGMEDSADFGKAQEPEETRQGRPEITLSPTPRRSRSRASRTYREEQQPPSSPLARLFGSVRQRAISAQGDALGDIRKIGEVMENLKEAAVPSDRLRQDIKELSERQARIETLLLTLTRGMRGEGNGSGSVRG</sequence>
<dbReference type="Pfam" id="PF23317">
    <property type="entry name" value="YVC1_C"/>
    <property type="match status" value="1"/>
</dbReference>
<gene>
    <name evidence="4" type="ORF">RDB_LOCUS58158</name>
</gene>
<protein>
    <recommendedName>
        <fullName evidence="3">Calcium channel YVC1-like C-terminal transmembrane domain-containing protein</fullName>
    </recommendedName>
</protein>
<feature type="domain" description="Calcium channel YVC1-like C-terminal transmembrane" evidence="3">
    <location>
        <begin position="3"/>
        <end position="172"/>
    </location>
</feature>
<organism evidence="4 5">
    <name type="scientific">Rhizoctonia solani</name>
    <dbReference type="NCBI Taxonomy" id="456999"/>
    <lineage>
        <taxon>Eukaryota</taxon>
        <taxon>Fungi</taxon>
        <taxon>Dikarya</taxon>
        <taxon>Basidiomycota</taxon>
        <taxon>Agaricomycotina</taxon>
        <taxon>Agaricomycetes</taxon>
        <taxon>Cantharellales</taxon>
        <taxon>Ceratobasidiaceae</taxon>
        <taxon>Rhizoctonia</taxon>
    </lineage>
</organism>
<feature type="transmembrane region" description="Helical" evidence="2">
    <location>
        <begin position="63"/>
        <end position="88"/>
    </location>
</feature>
<evidence type="ECO:0000259" key="3">
    <source>
        <dbReference type="Pfam" id="PF23317"/>
    </source>
</evidence>
<evidence type="ECO:0000256" key="2">
    <source>
        <dbReference type="SAM" id="Phobius"/>
    </source>
</evidence>
<comment type="caution">
    <text evidence="4">The sequence shown here is derived from an EMBL/GenBank/DDBJ whole genome shotgun (WGS) entry which is preliminary data.</text>
</comment>
<dbReference type="InterPro" id="IPR056336">
    <property type="entry name" value="YVC1_C"/>
</dbReference>
<feature type="region of interest" description="Disordered" evidence="1">
    <location>
        <begin position="226"/>
        <end position="290"/>
    </location>
</feature>
<dbReference type="EMBL" id="CAJMWQ010001021">
    <property type="protein sequence ID" value="CAE6429218.1"/>
    <property type="molecule type" value="Genomic_DNA"/>
</dbReference>